<evidence type="ECO:0000313" key="2">
    <source>
        <dbReference type="EMBL" id="PJZ74111.1"/>
    </source>
</evidence>
<dbReference type="EMBL" id="NPDY01000013">
    <property type="protein sequence ID" value="PJZ69020.1"/>
    <property type="molecule type" value="Genomic_DNA"/>
</dbReference>
<name>A0A2M9ZQ69_9LEPT</name>
<proteinExistence type="predicted"/>
<protein>
    <submittedName>
        <fullName evidence="2">Uncharacterized protein</fullName>
    </submittedName>
</protein>
<dbReference type="Proteomes" id="UP000231990">
    <property type="component" value="Unassembled WGS sequence"/>
</dbReference>
<evidence type="ECO:0000313" key="1">
    <source>
        <dbReference type="EMBL" id="PJZ69020.1"/>
    </source>
</evidence>
<dbReference type="AlphaFoldDB" id="A0A2M9ZQ69"/>
<reference evidence="3 4" key="1">
    <citation type="submission" date="2017-07" db="EMBL/GenBank/DDBJ databases">
        <title>Leptospira spp. isolated from tropical soils.</title>
        <authorList>
            <person name="Thibeaux R."/>
            <person name="Iraola G."/>
            <person name="Ferres I."/>
            <person name="Bierque E."/>
            <person name="Girault D."/>
            <person name="Soupe-Gilbert M.-E."/>
            <person name="Picardeau M."/>
            <person name="Goarant C."/>
        </authorList>
    </citation>
    <scope>NUCLEOTIDE SEQUENCE [LARGE SCALE GENOMIC DNA]</scope>
    <source>
        <strain evidence="2 4">FH1-B-B1</strain>
        <strain evidence="1 3">FH1-B-C1</strain>
    </source>
</reference>
<comment type="caution">
    <text evidence="2">The sequence shown here is derived from an EMBL/GenBank/DDBJ whole genome shotgun (WGS) entry which is preliminary data.</text>
</comment>
<evidence type="ECO:0000313" key="3">
    <source>
        <dbReference type="Proteomes" id="UP000231962"/>
    </source>
</evidence>
<sequence length="81" mass="9501">MSRSGIIWCKYIIYDFGTFFYLTEKIQGIPRFFKNNLFPNLKKAFVRKCPTLVGGGRSEAVVLPLPRKDIPVYRNLFLKRL</sequence>
<accession>A0A2M9ZQ69</accession>
<dbReference type="Proteomes" id="UP000231962">
    <property type="component" value="Unassembled WGS sequence"/>
</dbReference>
<keyword evidence="3" id="KW-1185">Reference proteome</keyword>
<evidence type="ECO:0000313" key="4">
    <source>
        <dbReference type="Proteomes" id="UP000231990"/>
    </source>
</evidence>
<dbReference type="EMBL" id="NPDZ01000002">
    <property type="protein sequence ID" value="PJZ74111.1"/>
    <property type="molecule type" value="Genomic_DNA"/>
</dbReference>
<gene>
    <name evidence="1" type="ORF">CH360_13245</name>
    <name evidence="2" type="ORF">CH373_04085</name>
</gene>
<organism evidence="2 4">
    <name type="scientific">Leptospira perolatii</name>
    <dbReference type="NCBI Taxonomy" id="2023191"/>
    <lineage>
        <taxon>Bacteria</taxon>
        <taxon>Pseudomonadati</taxon>
        <taxon>Spirochaetota</taxon>
        <taxon>Spirochaetia</taxon>
        <taxon>Leptospirales</taxon>
        <taxon>Leptospiraceae</taxon>
        <taxon>Leptospira</taxon>
    </lineage>
</organism>